<dbReference type="PANTHER" id="PTHR24355">
    <property type="entry name" value="G PROTEIN-COUPLED RECEPTOR KINASE/RIBOSOMAL PROTEIN S6 KINASE"/>
    <property type="match status" value="1"/>
</dbReference>
<dbReference type="Gene3D" id="3.30.200.20">
    <property type="entry name" value="Phosphorylase Kinase, domain 1"/>
    <property type="match status" value="1"/>
</dbReference>
<dbReference type="InterPro" id="IPR000719">
    <property type="entry name" value="Prot_kinase_dom"/>
</dbReference>
<evidence type="ECO:0000256" key="1">
    <source>
        <dbReference type="ARBA" id="ARBA00022527"/>
    </source>
</evidence>
<keyword evidence="3" id="KW-0547">Nucleotide-binding</keyword>
<dbReference type="GO" id="GO:0001664">
    <property type="term" value="F:G protein-coupled receptor binding"/>
    <property type="evidence" value="ECO:0007669"/>
    <property type="project" value="TreeGrafter"/>
</dbReference>
<keyword evidence="4" id="KW-0418">Kinase</keyword>
<dbReference type="CDD" id="cd05123">
    <property type="entry name" value="STKc_AGC"/>
    <property type="match status" value="1"/>
</dbReference>
<evidence type="ECO:0000313" key="8">
    <source>
        <dbReference type="EMBL" id="CAE2296067.1"/>
    </source>
</evidence>
<evidence type="ECO:0008006" key="9">
    <source>
        <dbReference type="Google" id="ProtNLM"/>
    </source>
</evidence>
<dbReference type="InterPro" id="IPR000961">
    <property type="entry name" value="AGC-kinase_C"/>
</dbReference>
<dbReference type="SMART" id="SM00220">
    <property type="entry name" value="S_TKc"/>
    <property type="match status" value="1"/>
</dbReference>
<feature type="domain" description="Protein kinase" evidence="6">
    <location>
        <begin position="16"/>
        <end position="288"/>
    </location>
</feature>
<dbReference type="PROSITE" id="PS00108">
    <property type="entry name" value="PROTEIN_KINASE_ST"/>
    <property type="match status" value="1"/>
</dbReference>
<evidence type="ECO:0000256" key="3">
    <source>
        <dbReference type="ARBA" id="ARBA00022741"/>
    </source>
</evidence>
<dbReference type="Pfam" id="PF00069">
    <property type="entry name" value="Pkinase"/>
    <property type="match status" value="1"/>
</dbReference>
<name>A0A7S4KIE2_9EUKA</name>
<sequence>MGNGSSTIEIAGKGVFSVNRTMGMGSFGKVHVMSTKKGESDLYALKVISKGLLLSKGSSTLKLMMEERKMLSEVHSPFIVNLHFSFQDSKNLYMVLDFMEGGDLQYQRRELGGTVSEDVAKFWTANILIGLKHIQKEGVLHRDLKPDNIMLCKRGYAHLTDFNISTKVNKHGKAKGFAGTRRYMAPEIFKITKEHSPRYGFEADVWGLGAILFELLCGSIPIPGKSEKITSQFIKPDDWETNMSAVYTPPEISYPKKIPSKVQNLLKHMLVPGPERWTVEQIMDHEWFKDLDWKAIEKQEVEPPFVPDFKANCDQTYALMDCGMMEEKKRPGAGKIASDDQEQFKGWDYEVPDNYRVHYKG</sequence>
<dbReference type="InterPro" id="IPR011009">
    <property type="entry name" value="Kinase-like_dom_sf"/>
</dbReference>
<evidence type="ECO:0000256" key="5">
    <source>
        <dbReference type="ARBA" id="ARBA00022840"/>
    </source>
</evidence>
<evidence type="ECO:0000256" key="2">
    <source>
        <dbReference type="ARBA" id="ARBA00022679"/>
    </source>
</evidence>
<dbReference type="PROSITE" id="PS51285">
    <property type="entry name" value="AGC_KINASE_CTER"/>
    <property type="match status" value="1"/>
</dbReference>
<accession>A0A7S4KIE2</accession>
<dbReference type="PANTHER" id="PTHR24355:SF30">
    <property type="entry name" value="SERINE_THREONINE-PROTEIN KINASE 32B ISOFORM X1"/>
    <property type="match status" value="1"/>
</dbReference>
<feature type="domain" description="AGC-kinase C-terminal" evidence="7">
    <location>
        <begin position="289"/>
        <end position="359"/>
    </location>
</feature>
<keyword evidence="1" id="KW-0723">Serine/threonine-protein kinase</keyword>
<dbReference type="SUPFAM" id="SSF56112">
    <property type="entry name" value="Protein kinase-like (PK-like)"/>
    <property type="match status" value="1"/>
</dbReference>
<dbReference type="GO" id="GO:0005524">
    <property type="term" value="F:ATP binding"/>
    <property type="evidence" value="ECO:0007669"/>
    <property type="project" value="UniProtKB-KW"/>
</dbReference>
<dbReference type="Gene3D" id="1.10.510.10">
    <property type="entry name" value="Transferase(Phosphotransferase) domain 1"/>
    <property type="match status" value="1"/>
</dbReference>
<dbReference type="GO" id="GO:0004703">
    <property type="term" value="F:G protein-coupled receptor kinase activity"/>
    <property type="evidence" value="ECO:0007669"/>
    <property type="project" value="TreeGrafter"/>
</dbReference>
<dbReference type="EMBL" id="HBKR01010897">
    <property type="protein sequence ID" value="CAE2296067.1"/>
    <property type="molecule type" value="Transcribed_RNA"/>
</dbReference>
<evidence type="ECO:0000256" key="4">
    <source>
        <dbReference type="ARBA" id="ARBA00022777"/>
    </source>
</evidence>
<keyword evidence="2" id="KW-0808">Transferase</keyword>
<keyword evidence="5" id="KW-0067">ATP-binding</keyword>
<gene>
    <name evidence="8" type="ORF">NAES01612_LOCUS7247</name>
</gene>
<evidence type="ECO:0000259" key="6">
    <source>
        <dbReference type="PROSITE" id="PS50011"/>
    </source>
</evidence>
<reference evidence="8" key="1">
    <citation type="submission" date="2021-01" db="EMBL/GenBank/DDBJ databases">
        <authorList>
            <person name="Corre E."/>
            <person name="Pelletier E."/>
            <person name="Niang G."/>
            <person name="Scheremetjew M."/>
            <person name="Finn R."/>
            <person name="Kale V."/>
            <person name="Holt S."/>
            <person name="Cochrane G."/>
            <person name="Meng A."/>
            <person name="Brown T."/>
            <person name="Cohen L."/>
        </authorList>
    </citation>
    <scope>NUCLEOTIDE SEQUENCE</scope>
    <source>
        <strain evidence="8">SoJaBio B1-5/56/2</strain>
    </source>
</reference>
<evidence type="ECO:0000259" key="7">
    <source>
        <dbReference type="PROSITE" id="PS51285"/>
    </source>
</evidence>
<dbReference type="PROSITE" id="PS50011">
    <property type="entry name" value="PROTEIN_KINASE_DOM"/>
    <property type="match status" value="1"/>
</dbReference>
<protein>
    <recommendedName>
        <fullName evidence="9">Protein kinase domain-containing protein</fullName>
    </recommendedName>
</protein>
<organism evidence="8">
    <name type="scientific">Paramoeba aestuarina</name>
    <dbReference type="NCBI Taxonomy" id="180227"/>
    <lineage>
        <taxon>Eukaryota</taxon>
        <taxon>Amoebozoa</taxon>
        <taxon>Discosea</taxon>
        <taxon>Flabellinia</taxon>
        <taxon>Dactylopodida</taxon>
        <taxon>Paramoebidae</taxon>
        <taxon>Paramoeba</taxon>
    </lineage>
</organism>
<dbReference type="InterPro" id="IPR008271">
    <property type="entry name" value="Ser/Thr_kinase_AS"/>
</dbReference>
<dbReference type="GO" id="GO:0009966">
    <property type="term" value="P:regulation of signal transduction"/>
    <property type="evidence" value="ECO:0007669"/>
    <property type="project" value="TreeGrafter"/>
</dbReference>
<dbReference type="GO" id="GO:0007186">
    <property type="term" value="P:G protein-coupled receptor signaling pathway"/>
    <property type="evidence" value="ECO:0007669"/>
    <property type="project" value="TreeGrafter"/>
</dbReference>
<proteinExistence type="predicted"/>
<dbReference type="InterPro" id="IPR045270">
    <property type="entry name" value="STKc_AGC"/>
</dbReference>
<dbReference type="AlphaFoldDB" id="A0A7S4KIE2"/>